<dbReference type="InterPro" id="IPR036770">
    <property type="entry name" value="Ankyrin_rpt-contain_sf"/>
</dbReference>
<dbReference type="SMART" id="SM00248">
    <property type="entry name" value="ANK"/>
    <property type="match status" value="3"/>
</dbReference>
<dbReference type="OrthoDB" id="1925304at2759"/>
<dbReference type="AlphaFoldDB" id="A0A2P5CWM8"/>
<evidence type="ECO:0000313" key="2">
    <source>
        <dbReference type="Proteomes" id="UP000237105"/>
    </source>
</evidence>
<name>A0A2P5CWM8_PARAD</name>
<protein>
    <submittedName>
        <fullName evidence="1">Transmembrane protein</fullName>
    </submittedName>
</protein>
<dbReference type="EMBL" id="JXTB01000088">
    <property type="protein sequence ID" value="PON65427.1"/>
    <property type="molecule type" value="Genomic_DNA"/>
</dbReference>
<dbReference type="PANTHER" id="PTHR24121">
    <property type="entry name" value="NO MECHANORECEPTOR POTENTIAL C, ISOFORM D-RELATED"/>
    <property type="match status" value="1"/>
</dbReference>
<dbReference type="Pfam" id="PF12796">
    <property type="entry name" value="Ank_2"/>
    <property type="match status" value="1"/>
</dbReference>
<comment type="caution">
    <text evidence="1">The sequence shown here is derived from an EMBL/GenBank/DDBJ whole genome shotgun (WGS) entry which is preliminary data.</text>
</comment>
<keyword evidence="1" id="KW-0472">Membrane</keyword>
<dbReference type="PANTHER" id="PTHR24121:SF21">
    <property type="entry name" value="ANKYRIN REPEAT FAMILY PROTEIN"/>
    <property type="match status" value="1"/>
</dbReference>
<dbReference type="SUPFAM" id="SSF48403">
    <property type="entry name" value="Ankyrin repeat"/>
    <property type="match status" value="1"/>
</dbReference>
<organism evidence="1 2">
    <name type="scientific">Parasponia andersonii</name>
    <name type="common">Sponia andersonii</name>
    <dbReference type="NCBI Taxonomy" id="3476"/>
    <lineage>
        <taxon>Eukaryota</taxon>
        <taxon>Viridiplantae</taxon>
        <taxon>Streptophyta</taxon>
        <taxon>Embryophyta</taxon>
        <taxon>Tracheophyta</taxon>
        <taxon>Spermatophyta</taxon>
        <taxon>Magnoliopsida</taxon>
        <taxon>eudicotyledons</taxon>
        <taxon>Gunneridae</taxon>
        <taxon>Pentapetalae</taxon>
        <taxon>rosids</taxon>
        <taxon>fabids</taxon>
        <taxon>Rosales</taxon>
        <taxon>Cannabaceae</taxon>
        <taxon>Parasponia</taxon>
    </lineage>
</organism>
<dbReference type="Gene3D" id="1.25.40.20">
    <property type="entry name" value="Ankyrin repeat-containing domain"/>
    <property type="match status" value="1"/>
</dbReference>
<evidence type="ECO:0000313" key="1">
    <source>
        <dbReference type="EMBL" id="PON65427.1"/>
    </source>
</evidence>
<reference evidence="2" key="1">
    <citation type="submission" date="2016-06" db="EMBL/GenBank/DDBJ databases">
        <title>Parallel loss of symbiosis genes in relatives of nitrogen-fixing non-legume Parasponia.</title>
        <authorList>
            <person name="Van Velzen R."/>
            <person name="Holmer R."/>
            <person name="Bu F."/>
            <person name="Rutten L."/>
            <person name="Van Zeijl A."/>
            <person name="Liu W."/>
            <person name="Santuari L."/>
            <person name="Cao Q."/>
            <person name="Sharma T."/>
            <person name="Shen D."/>
            <person name="Roswanjaya Y."/>
            <person name="Wardhani T."/>
            <person name="Kalhor M.S."/>
            <person name="Jansen J."/>
            <person name="Van den Hoogen J."/>
            <person name="Gungor B."/>
            <person name="Hartog M."/>
            <person name="Hontelez J."/>
            <person name="Verver J."/>
            <person name="Yang W.-C."/>
            <person name="Schijlen E."/>
            <person name="Repin R."/>
            <person name="Schilthuizen M."/>
            <person name="Schranz E."/>
            <person name="Heidstra R."/>
            <person name="Miyata K."/>
            <person name="Fedorova E."/>
            <person name="Kohlen W."/>
            <person name="Bisseling T."/>
            <person name="Smit S."/>
            <person name="Geurts R."/>
        </authorList>
    </citation>
    <scope>NUCLEOTIDE SEQUENCE [LARGE SCALE GENOMIC DNA]</scope>
    <source>
        <strain evidence="2">cv. WU1-14</strain>
    </source>
</reference>
<dbReference type="Proteomes" id="UP000237105">
    <property type="component" value="Unassembled WGS sequence"/>
</dbReference>
<dbReference type="STRING" id="3476.A0A2P5CWM8"/>
<keyword evidence="2" id="KW-1185">Reference proteome</keyword>
<sequence>MNSRSYQAVVSGDEATLEDFSSYTLLLEETPKENTVLHVAVLHKQRRVVEKLLQSHESLLYRKNSNGDTSLQLAAKIGSHDLAKILIDQETKAARREVRFVVRGQRLGLRLQGNGVKLEDSELASLKNSAGESSLFHAVARKFFDITKHLLDETRKCSIAGRNGMNALRAAVIHLYRDTNFSGNESEQLGATNSVQLLGKSTYF</sequence>
<dbReference type="InterPro" id="IPR002110">
    <property type="entry name" value="Ankyrin_rpt"/>
</dbReference>
<proteinExistence type="predicted"/>
<keyword evidence="1" id="KW-0812">Transmembrane</keyword>
<gene>
    <name evidence="1" type="ORF">PanWU01x14_117410</name>
</gene>
<accession>A0A2P5CWM8</accession>